<evidence type="ECO:0000313" key="5">
    <source>
        <dbReference type="Proteomes" id="UP000290037"/>
    </source>
</evidence>
<protein>
    <recommendedName>
        <fullName evidence="6">TonB protein C-terminal</fullName>
    </recommendedName>
</protein>
<organism evidence="3 4">
    <name type="scientific">Leeuwenhoekiella palythoae</name>
    <dbReference type="NCBI Taxonomy" id="573501"/>
    <lineage>
        <taxon>Bacteria</taxon>
        <taxon>Pseudomonadati</taxon>
        <taxon>Bacteroidota</taxon>
        <taxon>Flavobacteriia</taxon>
        <taxon>Flavobacteriales</taxon>
        <taxon>Flavobacteriaceae</taxon>
        <taxon>Leeuwenhoekiella</taxon>
    </lineage>
</organism>
<keyword evidence="1" id="KW-0732">Signal</keyword>
<dbReference type="STRING" id="573501.SAMN04487999_1991"/>
<reference evidence="4" key="2">
    <citation type="submission" date="2016-11" db="EMBL/GenBank/DDBJ databases">
        <authorList>
            <person name="Varghese N."/>
            <person name="Submissions S."/>
        </authorList>
    </citation>
    <scope>NUCLEOTIDE SEQUENCE [LARGE SCALE GENOMIC DNA]</scope>
    <source>
        <strain evidence="4">DSM 19859</strain>
    </source>
</reference>
<dbReference type="AlphaFoldDB" id="A0A1M5Y758"/>
<sequence>MKTFKTMLLAVAISCGTALSANTTEPTEPTAKTTSEVVKRAMNKEIANLLAEPNFNVEQTTSVKVSFTVNKDNEVVVLNVESKDVSIEKYIQGRLNYQKLDSKALVGQTYHVPVKLESTL</sequence>
<dbReference type="Proteomes" id="UP000290037">
    <property type="component" value="Unassembled WGS sequence"/>
</dbReference>
<accession>A0A1M5Y758</accession>
<evidence type="ECO:0000313" key="2">
    <source>
        <dbReference type="EMBL" id="RXG30534.1"/>
    </source>
</evidence>
<keyword evidence="5" id="KW-1185">Reference proteome</keyword>
<feature type="chain" id="PRO_5012680433" description="TonB protein C-terminal" evidence="1">
    <location>
        <begin position="21"/>
        <end position="120"/>
    </location>
</feature>
<evidence type="ECO:0000313" key="4">
    <source>
        <dbReference type="Proteomes" id="UP000184240"/>
    </source>
</evidence>
<evidence type="ECO:0000313" key="3">
    <source>
        <dbReference type="EMBL" id="SHI07897.1"/>
    </source>
</evidence>
<dbReference type="Proteomes" id="UP000184240">
    <property type="component" value="Unassembled WGS sequence"/>
</dbReference>
<dbReference type="EMBL" id="FQXT01000003">
    <property type="protein sequence ID" value="SHI07897.1"/>
    <property type="molecule type" value="Genomic_DNA"/>
</dbReference>
<evidence type="ECO:0000256" key="1">
    <source>
        <dbReference type="SAM" id="SignalP"/>
    </source>
</evidence>
<proteinExistence type="predicted"/>
<gene>
    <name evidence="2" type="ORF">DSM01_1284</name>
    <name evidence="3" type="ORF">SAMN04487999_1991</name>
</gene>
<dbReference type="RefSeq" id="WP_072982649.1">
    <property type="nucleotide sequence ID" value="NZ_FQXT01000003.1"/>
</dbReference>
<reference evidence="2 5" key="3">
    <citation type="submission" date="2018-07" db="EMBL/GenBank/DDBJ databases">
        <title>Leeuwenhoekiella genomics.</title>
        <authorList>
            <person name="Tahon G."/>
            <person name="Willems A."/>
        </authorList>
    </citation>
    <scope>NUCLEOTIDE SEQUENCE [LARGE SCALE GENOMIC DNA]</scope>
    <source>
        <strain evidence="2 5">LMG 24856</strain>
    </source>
</reference>
<dbReference type="EMBL" id="QOVN01000002">
    <property type="protein sequence ID" value="RXG30534.1"/>
    <property type="molecule type" value="Genomic_DNA"/>
</dbReference>
<evidence type="ECO:0008006" key="6">
    <source>
        <dbReference type="Google" id="ProtNLM"/>
    </source>
</evidence>
<name>A0A1M5Y758_9FLAO</name>
<reference evidence="3" key="1">
    <citation type="submission" date="2016-11" db="EMBL/GenBank/DDBJ databases">
        <authorList>
            <person name="Jaros S."/>
            <person name="Januszkiewicz K."/>
            <person name="Wedrychowicz H."/>
        </authorList>
    </citation>
    <scope>NUCLEOTIDE SEQUENCE [LARGE SCALE GENOMIC DNA]</scope>
    <source>
        <strain evidence="3">DSM 19859</strain>
    </source>
</reference>
<feature type="signal peptide" evidence="1">
    <location>
        <begin position="1"/>
        <end position="20"/>
    </location>
</feature>
<dbReference type="OrthoDB" id="1447442at2"/>